<evidence type="ECO:0000313" key="3">
    <source>
        <dbReference type="Proteomes" id="UP000249913"/>
    </source>
</evidence>
<organism evidence="2 3">
    <name type="scientific">Staphylococcus aureus</name>
    <dbReference type="NCBI Taxonomy" id="1280"/>
    <lineage>
        <taxon>Bacteria</taxon>
        <taxon>Bacillati</taxon>
        <taxon>Bacillota</taxon>
        <taxon>Bacilli</taxon>
        <taxon>Bacillales</taxon>
        <taxon>Staphylococcaceae</taxon>
        <taxon>Staphylococcus</taxon>
    </lineage>
</organism>
<dbReference type="PROSITE" id="PS51257">
    <property type="entry name" value="PROKAR_LIPOPROTEIN"/>
    <property type="match status" value="1"/>
</dbReference>
<dbReference type="EMBL" id="UAUX01000006">
    <property type="protein sequence ID" value="SPZ97901.1"/>
    <property type="molecule type" value="Genomic_DNA"/>
</dbReference>
<proteinExistence type="predicted"/>
<evidence type="ECO:0000313" key="2">
    <source>
        <dbReference type="EMBL" id="SPZ97901.1"/>
    </source>
</evidence>
<dbReference type="SUPFAM" id="SSF53807">
    <property type="entry name" value="Helical backbone' metal receptor"/>
    <property type="match status" value="1"/>
</dbReference>
<name>A0A2X2K118_STAAU</name>
<feature type="signal peptide" evidence="1">
    <location>
        <begin position="1"/>
        <end position="19"/>
    </location>
</feature>
<dbReference type="Gene3D" id="3.40.50.1980">
    <property type="entry name" value="Nitrogenase molybdenum iron protein domain"/>
    <property type="match status" value="1"/>
</dbReference>
<reference evidence="2 3" key="1">
    <citation type="submission" date="2018-06" db="EMBL/GenBank/DDBJ databases">
        <authorList>
            <consortium name="Pathogen Informatics"/>
            <person name="Doyle S."/>
        </authorList>
    </citation>
    <scope>NUCLEOTIDE SEQUENCE [LARGE SCALE GENOMIC DNA]</scope>
    <source>
        <strain evidence="2 3">NCTC7878</strain>
    </source>
</reference>
<sequence length="57" mass="6066">MKKLVPLLLALLLLVAACGTGGKQSSDKSNGKLKVVTTNSILYDMAKNVGGDKRRYS</sequence>
<evidence type="ECO:0000256" key="1">
    <source>
        <dbReference type="SAM" id="SignalP"/>
    </source>
</evidence>
<dbReference type="Proteomes" id="UP000249913">
    <property type="component" value="Unassembled WGS sequence"/>
</dbReference>
<gene>
    <name evidence="2" type="primary">psaA_3</name>
    <name evidence="2" type="ORF">NCTC7878_01293</name>
</gene>
<protein>
    <submittedName>
        <fullName evidence="2">ABC transporter substrate-binding protein</fullName>
    </submittedName>
</protein>
<accession>A0A2X2K118</accession>
<keyword evidence="1" id="KW-0732">Signal</keyword>
<feature type="chain" id="PRO_5038502602" evidence="1">
    <location>
        <begin position="20"/>
        <end position="57"/>
    </location>
</feature>
<dbReference type="AlphaFoldDB" id="A0A2X2K118"/>